<dbReference type="InterPro" id="IPR039265">
    <property type="entry name" value="DIR1-like"/>
</dbReference>
<dbReference type="Pfam" id="PF14368">
    <property type="entry name" value="LTP_2"/>
    <property type="match status" value="1"/>
</dbReference>
<accession>A0A833R9I5</accession>
<sequence>MALLSFPKLAIVMVLLSCLMMSHNAVSALSFCRVNDEGIEACLPAVRGTHPPPPTDKCCSNVKTADLNCLCSYQHSYLIPLLGVNVAQVKKLPAKCGINGPNC</sequence>
<dbReference type="GO" id="GO:0009627">
    <property type="term" value="P:systemic acquired resistance"/>
    <property type="evidence" value="ECO:0007669"/>
    <property type="project" value="InterPro"/>
</dbReference>
<feature type="domain" description="Bifunctional inhibitor/plant lipid transfer protein/seed storage helical" evidence="2">
    <location>
        <begin position="32"/>
        <end position="103"/>
    </location>
</feature>
<proteinExistence type="predicted"/>
<gene>
    <name evidence="3" type="ORF">FCM35_KLT01788</name>
</gene>
<dbReference type="OrthoDB" id="643149at2759"/>
<evidence type="ECO:0000259" key="2">
    <source>
        <dbReference type="SMART" id="SM00499"/>
    </source>
</evidence>
<dbReference type="GO" id="GO:0005504">
    <property type="term" value="F:fatty acid binding"/>
    <property type="evidence" value="ECO:0007669"/>
    <property type="project" value="InterPro"/>
</dbReference>
<dbReference type="Gene3D" id="1.10.110.10">
    <property type="entry name" value="Plant lipid-transfer and hydrophobic proteins"/>
    <property type="match status" value="1"/>
</dbReference>
<protein>
    <submittedName>
        <fullName evidence="3">Putative lipid-transfer protein DIR1</fullName>
    </submittedName>
</protein>
<evidence type="ECO:0000256" key="1">
    <source>
        <dbReference type="SAM" id="SignalP"/>
    </source>
</evidence>
<evidence type="ECO:0000313" key="3">
    <source>
        <dbReference type="EMBL" id="KAF3332211.1"/>
    </source>
</evidence>
<dbReference type="InterPro" id="IPR016140">
    <property type="entry name" value="Bifunc_inhib/LTP/seed_store"/>
</dbReference>
<dbReference type="EMBL" id="SWLB01000011">
    <property type="protein sequence ID" value="KAF3332211.1"/>
    <property type="molecule type" value="Genomic_DNA"/>
</dbReference>
<comment type="caution">
    <text evidence="3">The sequence shown here is derived from an EMBL/GenBank/DDBJ whole genome shotgun (WGS) entry which is preliminary data.</text>
</comment>
<evidence type="ECO:0000313" key="4">
    <source>
        <dbReference type="Proteomes" id="UP000623129"/>
    </source>
</evidence>
<keyword evidence="1" id="KW-0732">Signal</keyword>
<dbReference type="Proteomes" id="UP000623129">
    <property type="component" value="Unassembled WGS sequence"/>
</dbReference>
<dbReference type="InterPro" id="IPR036312">
    <property type="entry name" value="Bifun_inhib/LTP/seed_sf"/>
</dbReference>
<organism evidence="3 4">
    <name type="scientific">Carex littledalei</name>
    <dbReference type="NCBI Taxonomy" id="544730"/>
    <lineage>
        <taxon>Eukaryota</taxon>
        <taxon>Viridiplantae</taxon>
        <taxon>Streptophyta</taxon>
        <taxon>Embryophyta</taxon>
        <taxon>Tracheophyta</taxon>
        <taxon>Spermatophyta</taxon>
        <taxon>Magnoliopsida</taxon>
        <taxon>Liliopsida</taxon>
        <taxon>Poales</taxon>
        <taxon>Cyperaceae</taxon>
        <taxon>Cyperoideae</taxon>
        <taxon>Cariceae</taxon>
        <taxon>Carex</taxon>
        <taxon>Carex subgen. Euthyceras</taxon>
    </lineage>
</organism>
<name>A0A833R9I5_9POAL</name>
<dbReference type="PANTHER" id="PTHR33122:SF60">
    <property type="entry name" value="LIPID-TRANSFER PROTEIN DIR1-RELATED"/>
    <property type="match status" value="1"/>
</dbReference>
<feature type="signal peptide" evidence="1">
    <location>
        <begin position="1"/>
        <end position="28"/>
    </location>
</feature>
<dbReference type="AlphaFoldDB" id="A0A833R9I5"/>
<dbReference type="SUPFAM" id="SSF47699">
    <property type="entry name" value="Bifunctional inhibitor/lipid-transfer protein/seed storage 2S albumin"/>
    <property type="match status" value="1"/>
</dbReference>
<dbReference type="PANTHER" id="PTHR33122">
    <property type="entry name" value="LIPID BINDING PROTEIN-RELATED"/>
    <property type="match status" value="1"/>
</dbReference>
<reference evidence="3" key="1">
    <citation type="submission" date="2020-01" db="EMBL/GenBank/DDBJ databases">
        <title>Genome sequence of Kobresia littledalei, the first chromosome-level genome in the family Cyperaceae.</title>
        <authorList>
            <person name="Qu G."/>
        </authorList>
    </citation>
    <scope>NUCLEOTIDE SEQUENCE</scope>
    <source>
        <strain evidence="3">C.B.Clarke</strain>
        <tissue evidence="3">Leaf</tissue>
    </source>
</reference>
<feature type="chain" id="PRO_5032503013" evidence="1">
    <location>
        <begin position="29"/>
        <end position="103"/>
    </location>
</feature>
<dbReference type="SMART" id="SM00499">
    <property type="entry name" value="AAI"/>
    <property type="match status" value="1"/>
</dbReference>
<keyword evidence="4" id="KW-1185">Reference proteome</keyword>